<organism evidence="2 3">
    <name type="scientific">Diplodia seriata</name>
    <dbReference type="NCBI Taxonomy" id="420778"/>
    <lineage>
        <taxon>Eukaryota</taxon>
        <taxon>Fungi</taxon>
        <taxon>Dikarya</taxon>
        <taxon>Ascomycota</taxon>
        <taxon>Pezizomycotina</taxon>
        <taxon>Dothideomycetes</taxon>
        <taxon>Dothideomycetes incertae sedis</taxon>
        <taxon>Botryosphaeriales</taxon>
        <taxon>Botryosphaeriaceae</taxon>
        <taxon>Diplodia</taxon>
    </lineage>
</organism>
<dbReference type="PROSITE" id="PS51375">
    <property type="entry name" value="PPR"/>
    <property type="match status" value="4"/>
</dbReference>
<name>A0ABR3CG38_9PEZI</name>
<feature type="repeat" description="PPR" evidence="1">
    <location>
        <begin position="419"/>
        <end position="453"/>
    </location>
</feature>
<feature type="repeat" description="PPR" evidence="1">
    <location>
        <begin position="287"/>
        <end position="321"/>
    </location>
</feature>
<dbReference type="NCBIfam" id="TIGR00756">
    <property type="entry name" value="PPR"/>
    <property type="match status" value="3"/>
</dbReference>
<feature type="repeat" description="PPR" evidence="1">
    <location>
        <begin position="252"/>
        <end position="286"/>
    </location>
</feature>
<sequence length="682" mass="76633">MAQVMRVWDLLLKASSSEPAAKEPQSSTGVESSTPMWSSLRLPWNTVRQMTRPHRFFGTRLNQFLPAIDVYKSNRISYSALVTFDILTRDDVESVLDEKLLTESRPFVVFLAHLIPGSTRLPLRPDDKSPNEMANLLERSHVSSTDVAALLSRIKDSSDKCMPIIASVGRSLDAGRDNRFDSSADVDGENRDSEGILGIDGEVKSKEEGLANFYYGRIGRAYSENKRLIIYDLWLEAYQALSRRNPTDPPVPPKLYDLALEALMASRLPEQAIDVWNKMIENGIKPTIKTWTAMINGCGKARDTEGMEQIWVRMLNSGVQPDVYAWSARVSGMMRAGRLRQGFAVLDEMAKIWTLAHKRAQSAAKKRKTKVDTAELPAKPNIVVLNGAITALASRPPRRNENFLGPVLEWAKSLSIQPDIITYNSLISLSLRSGNTEEAMNLLQRMERVNVQPDVATFSIILNSIFRSGAPTKLSQEEQHEKVMAVLGNLETHGIEVTGHIFGTLIDGLLKRHDNEVAARAVLAHMVAKGLQVPPHIYTSLMTHYFERHDLAAVDALWAQIEASGTVLDIVFFDRMIEQYARIHDVDRMMVFLKRMSNRGLAPGWPALQDVVVKLAEIGDWERFDQIVNDVEQGVGVARKGMRVSPDNVIHQFWKAVARKRALKPKPEPYQEIFPHAQQEKL</sequence>
<dbReference type="Proteomes" id="UP001430584">
    <property type="component" value="Unassembled WGS sequence"/>
</dbReference>
<dbReference type="PANTHER" id="PTHR47938">
    <property type="entry name" value="RESPIRATORY COMPLEX I CHAPERONE (CIA84), PUTATIVE (AFU_ORTHOLOGUE AFUA_2G06020)-RELATED"/>
    <property type="match status" value="1"/>
</dbReference>
<protein>
    <recommendedName>
        <fullName evidence="4">Pentatricopeptide repeat-containing protein</fullName>
    </recommendedName>
</protein>
<dbReference type="Pfam" id="PF13041">
    <property type="entry name" value="PPR_2"/>
    <property type="match status" value="2"/>
</dbReference>
<dbReference type="InterPro" id="IPR002885">
    <property type="entry name" value="PPR_rpt"/>
</dbReference>
<dbReference type="EMBL" id="JAJVCZ030000005">
    <property type="protein sequence ID" value="KAL0259598.1"/>
    <property type="molecule type" value="Genomic_DNA"/>
</dbReference>
<keyword evidence="3" id="KW-1185">Reference proteome</keyword>
<dbReference type="GeneID" id="92009420"/>
<comment type="caution">
    <text evidence="2">The sequence shown here is derived from an EMBL/GenBank/DDBJ whole genome shotgun (WGS) entry which is preliminary data.</text>
</comment>
<feature type="repeat" description="PPR" evidence="1">
    <location>
        <begin position="569"/>
        <end position="603"/>
    </location>
</feature>
<dbReference type="PANTHER" id="PTHR47938:SF35">
    <property type="entry name" value="PENTATRICOPEPTIDE REPEAT-CONTAINING PROTEIN 4, MITOCHONDRIAL-RELATED"/>
    <property type="match status" value="1"/>
</dbReference>
<evidence type="ECO:0000256" key="1">
    <source>
        <dbReference type="PROSITE-ProRule" id="PRU00708"/>
    </source>
</evidence>
<evidence type="ECO:0000313" key="3">
    <source>
        <dbReference type="Proteomes" id="UP001430584"/>
    </source>
</evidence>
<evidence type="ECO:0000313" key="2">
    <source>
        <dbReference type="EMBL" id="KAL0259598.1"/>
    </source>
</evidence>
<accession>A0ABR3CG38</accession>
<dbReference type="Gene3D" id="1.25.40.10">
    <property type="entry name" value="Tetratricopeptide repeat domain"/>
    <property type="match status" value="3"/>
</dbReference>
<reference evidence="2 3" key="1">
    <citation type="submission" date="2024-02" db="EMBL/GenBank/DDBJ databases">
        <title>De novo assembly and annotation of 12 fungi associated with fruit tree decline syndrome in Ontario, Canada.</title>
        <authorList>
            <person name="Sulman M."/>
            <person name="Ellouze W."/>
            <person name="Ilyukhin E."/>
        </authorList>
    </citation>
    <scope>NUCLEOTIDE SEQUENCE [LARGE SCALE GENOMIC DNA]</scope>
    <source>
        <strain evidence="2 3">FDS-637</strain>
    </source>
</reference>
<evidence type="ECO:0008006" key="4">
    <source>
        <dbReference type="Google" id="ProtNLM"/>
    </source>
</evidence>
<proteinExistence type="predicted"/>
<dbReference type="RefSeq" id="XP_066632627.1">
    <property type="nucleotide sequence ID" value="XM_066776785.1"/>
</dbReference>
<dbReference type="InterPro" id="IPR011990">
    <property type="entry name" value="TPR-like_helical_dom_sf"/>
</dbReference>
<gene>
    <name evidence="2" type="ORF">SLS55_005335</name>
</gene>